<feature type="domain" description="HTH myb-type" evidence="9">
    <location>
        <begin position="1"/>
        <end position="58"/>
    </location>
</feature>
<keyword evidence="5" id="KW-0175">Coiled coil</keyword>
<reference evidence="10 11" key="1">
    <citation type="journal article" date="2010" name="Plant Cell">
        <title>The Chlorella variabilis NC64A genome reveals adaptation to photosymbiosis, coevolution with viruses, and cryptic sex.</title>
        <authorList>
            <person name="Blanc G."/>
            <person name="Duncan G."/>
            <person name="Agarkova I."/>
            <person name="Borodovsky M."/>
            <person name="Gurnon J."/>
            <person name="Kuo A."/>
            <person name="Lindquist E."/>
            <person name="Lucas S."/>
            <person name="Pangilinan J."/>
            <person name="Polle J."/>
            <person name="Salamov A."/>
            <person name="Terry A."/>
            <person name="Yamada T."/>
            <person name="Dunigan D.D."/>
            <person name="Grigoriev I.V."/>
            <person name="Claverie J.M."/>
            <person name="Van Etten J.L."/>
        </authorList>
    </citation>
    <scope>NUCLEOTIDE SEQUENCE [LARGE SCALE GENOMIC DNA]</scope>
    <source>
        <strain evidence="10 11">NC64A</strain>
    </source>
</reference>
<dbReference type="Pfam" id="PF00628">
    <property type="entry name" value="PHD"/>
    <property type="match status" value="1"/>
</dbReference>
<dbReference type="CDD" id="cd11660">
    <property type="entry name" value="SANT_TRF"/>
    <property type="match status" value="1"/>
</dbReference>
<keyword evidence="7" id="KW-0812">Transmembrane</keyword>
<dbReference type="SMART" id="SM00249">
    <property type="entry name" value="PHD"/>
    <property type="match status" value="1"/>
</dbReference>
<dbReference type="InterPro" id="IPR001005">
    <property type="entry name" value="SANT/Myb"/>
</dbReference>
<feature type="region of interest" description="Disordered" evidence="6">
    <location>
        <begin position="430"/>
        <end position="495"/>
    </location>
</feature>
<dbReference type="STRING" id="554065.E1ZHV5"/>
<dbReference type="RefSeq" id="XP_005846630.1">
    <property type="nucleotide sequence ID" value="XM_005846568.1"/>
</dbReference>
<evidence type="ECO:0000313" key="10">
    <source>
        <dbReference type="EMBL" id="EFN54528.1"/>
    </source>
</evidence>
<evidence type="ECO:0000256" key="7">
    <source>
        <dbReference type="SAM" id="Phobius"/>
    </source>
</evidence>
<evidence type="ECO:0000256" key="2">
    <source>
        <dbReference type="ARBA" id="ARBA00022771"/>
    </source>
</evidence>
<keyword evidence="2" id="KW-0863">Zinc-finger</keyword>
<feature type="compositionally biased region" description="Low complexity" evidence="6">
    <location>
        <begin position="1013"/>
        <end position="1023"/>
    </location>
</feature>
<feature type="region of interest" description="Disordered" evidence="6">
    <location>
        <begin position="828"/>
        <end position="851"/>
    </location>
</feature>
<dbReference type="Proteomes" id="UP000008141">
    <property type="component" value="Unassembled WGS sequence"/>
</dbReference>
<feature type="region of interest" description="Disordered" evidence="6">
    <location>
        <begin position="685"/>
        <end position="743"/>
    </location>
</feature>
<accession>E1ZHV5</accession>
<dbReference type="KEGG" id="cvr:CHLNCDRAFT_58166"/>
<keyword evidence="7" id="KW-1133">Transmembrane helix</keyword>
<dbReference type="InterPro" id="IPR011011">
    <property type="entry name" value="Znf_FYVE_PHD"/>
</dbReference>
<feature type="compositionally biased region" description="Gly residues" evidence="6">
    <location>
        <begin position="459"/>
        <end position="468"/>
    </location>
</feature>
<keyword evidence="4" id="KW-0539">Nucleus</keyword>
<feature type="region of interest" description="Disordered" evidence="6">
    <location>
        <begin position="62"/>
        <end position="147"/>
    </location>
</feature>
<dbReference type="SUPFAM" id="SSF46689">
    <property type="entry name" value="Homeodomain-like"/>
    <property type="match status" value="1"/>
</dbReference>
<dbReference type="InterPro" id="IPR001965">
    <property type="entry name" value="Znf_PHD"/>
</dbReference>
<sequence>MGRSYNHWSEAEVAALKEGVRRFGVGNWQKIVNDYPVLRHRTGVQLKDKYRNMIKFRHLAINEMGASPPQQRRSSSSRAAAQRSPAPAAAEAAATADSQPQAASLPTQQQAAGVARSAGASSAQRAKEQQQPAAPPLTAQQQQDQLAAEQAATQQRLQQAQAAIKPVQHAYVQQLAAAAIRRAAAAAAMDEAAAVAAPGAQADALQQVAQWQQQQAELAQQMLLAARQVYLQVAEEVQQAQAAANAAVSAVLQAAETAADSAPLSGMLPGTDAHVAATVVRHSNRRKAALNRKRFLDEEGGVEEPHSRPVSSQGGTTAAASGVAQMDVEEMDGSRPPSAAGGKRRRVGAQKRLHEDTRFGALPALKPCCGSAAGWLAAALSAACSHVCAASCRGSAGWLALALMVSFSVSAFFLVGFAGIYDDRRYRAGPAGSGSEAPLAHRRRTSSGGGSAPAHSDGGVRGRGGAARGGAALQRRRRRRRQPHHLASEFGISDDDEDEDFELDAELADAELAEADEAEEEWQRQIKQEQHDVDCLCGVSYDDGEEMIECEGCGVWAHIACLARYGRLRHSADRYICSRCQGGFGSPMAAGTPTAAGALSPRGVAVALGARRQAFRNDSFNNDELYDIAAFLDNMGPHHRLKLQRSGSLGPGSARARSASAQQLAALGSMEAALGCSSPRAALPLGLPVPQWGGSRPRRPRNRRSGSDLGQHPWPSADVMVPAPHTKRHRLPPPHPGTAAGAGLAGPLSGWHQMPSAVAAGLAAAHLSGLHQQSHMQPPPHLPPFMPFGGPPPTLGAATRLSEQGLSPAAVAAAAAAAAAAAGMTLGRSWGQQPDTSSVAEPAAHAQQENQKAAAVAELMQIMQGAGSGLGLPPPPRPSLPAATASALLSSRQPTPSPPIDLMHRDLHDVDLQDDLHAQDWLAAAASLARADSQPTYPAFPVGPLDGASGSHHLPSLGGSPARPPSLSNAGVLPLPPPLAPMLGLQEQHQHWMAVMSSLQQQQQQQRVGAGRGEPAAAAAGAAAPHLRPSLALGLPPEPPFAAVEGLHGLTPSASARADSLMSGGKLGTAASATAAISRMARKSFERSPHGEILAAAAAAVGGAGGDQRAVVAAAGGASWDPPECWKNAPKTN</sequence>
<dbReference type="OrthoDB" id="515841at2759"/>
<evidence type="ECO:0000259" key="8">
    <source>
        <dbReference type="PROSITE" id="PS50090"/>
    </source>
</evidence>
<dbReference type="Pfam" id="PF00249">
    <property type="entry name" value="Myb_DNA-binding"/>
    <property type="match status" value="1"/>
</dbReference>
<feature type="compositionally biased region" description="Low complexity" evidence="6">
    <location>
        <begin position="947"/>
        <end position="961"/>
    </location>
</feature>
<dbReference type="GeneID" id="17354066"/>
<feature type="compositionally biased region" description="Low complexity" evidence="6">
    <location>
        <begin position="880"/>
        <end position="891"/>
    </location>
</feature>
<dbReference type="EMBL" id="GL433847">
    <property type="protein sequence ID" value="EFN54528.1"/>
    <property type="molecule type" value="Genomic_DNA"/>
</dbReference>
<dbReference type="Gene3D" id="3.30.40.10">
    <property type="entry name" value="Zinc/RING finger domain, C3HC4 (zinc finger)"/>
    <property type="match status" value="1"/>
</dbReference>
<name>E1ZHV5_CHLVA</name>
<feature type="region of interest" description="Disordered" evidence="6">
    <location>
        <begin position="867"/>
        <end position="896"/>
    </location>
</feature>
<dbReference type="InterPro" id="IPR052450">
    <property type="entry name" value="TRBD-Containing_Protein"/>
</dbReference>
<keyword evidence="11" id="KW-1185">Reference proteome</keyword>
<dbReference type="InterPro" id="IPR019787">
    <property type="entry name" value="Znf_PHD-finger"/>
</dbReference>
<dbReference type="eggNOG" id="KOG1844">
    <property type="taxonomic scope" value="Eukaryota"/>
</dbReference>
<evidence type="ECO:0000256" key="4">
    <source>
        <dbReference type="ARBA" id="ARBA00023242"/>
    </source>
</evidence>
<feature type="region of interest" description="Disordered" evidence="6">
    <location>
        <begin position="941"/>
        <end position="970"/>
    </location>
</feature>
<evidence type="ECO:0000256" key="3">
    <source>
        <dbReference type="ARBA" id="ARBA00022833"/>
    </source>
</evidence>
<gene>
    <name evidence="10" type="ORF">CHLNCDRAFT_58166</name>
</gene>
<organism evidence="11">
    <name type="scientific">Chlorella variabilis</name>
    <name type="common">Green alga</name>
    <dbReference type="NCBI Taxonomy" id="554065"/>
    <lineage>
        <taxon>Eukaryota</taxon>
        <taxon>Viridiplantae</taxon>
        <taxon>Chlorophyta</taxon>
        <taxon>core chlorophytes</taxon>
        <taxon>Trebouxiophyceae</taxon>
        <taxon>Chlorellales</taxon>
        <taxon>Chlorellaceae</taxon>
        <taxon>Chlorella clade</taxon>
        <taxon>Chlorella</taxon>
    </lineage>
</organism>
<protein>
    <submittedName>
        <fullName evidence="10">Uncharacterized protein</fullName>
    </submittedName>
</protein>
<feature type="coiled-coil region" evidence="5">
    <location>
        <begin position="505"/>
        <end position="532"/>
    </location>
</feature>
<feature type="compositionally biased region" description="Basic residues" evidence="6">
    <location>
        <begin position="474"/>
        <end position="484"/>
    </location>
</feature>
<dbReference type="InParanoid" id="E1ZHV5"/>
<proteinExistence type="predicted"/>
<dbReference type="AlphaFoldDB" id="E1ZHV5"/>
<evidence type="ECO:0000256" key="1">
    <source>
        <dbReference type="ARBA" id="ARBA00022723"/>
    </source>
</evidence>
<evidence type="ECO:0000256" key="5">
    <source>
        <dbReference type="SAM" id="Coils"/>
    </source>
</evidence>
<keyword evidence="3" id="KW-0862">Zinc</keyword>
<feature type="domain" description="Myb-like" evidence="8">
    <location>
        <begin position="1"/>
        <end position="54"/>
    </location>
</feature>
<dbReference type="SUPFAM" id="SSF57903">
    <property type="entry name" value="FYVE/PHD zinc finger"/>
    <property type="match status" value="1"/>
</dbReference>
<keyword evidence="1" id="KW-0479">Metal-binding</keyword>
<feature type="region of interest" description="Disordered" evidence="6">
    <location>
        <begin position="998"/>
        <end position="1023"/>
    </location>
</feature>
<keyword evidence="7" id="KW-0472">Membrane</keyword>
<feature type="region of interest" description="Disordered" evidence="6">
    <location>
        <begin position="292"/>
        <end position="349"/>
    </location>
</feature>
<dbReference type="PANTHER" id="PTHR46734">
    <property type="entry name" value="TELOMERIC REPEAT-BINDING FACTOR 1 TERF1"/>
    <property type="match status" value="1"/>
</dbReference>
<dbReference type="PROSITE" id="PS50090">
    <property type="entry name" value="MYB_LIKE"/>
    <property type="match status" value="1"/>
</dbReference>
<dbReference type="InterPro" id="IPR009057">
    <property type="entry name" value="Homeodomain-like_sf"/>
</dbReference>
<dbReference type="InterPro" id="IPR017930">
    <property type="entry name" value="Myb_dom"/>
</dbReference>
<dbReference type="PANTHER" id="PTHR46734:SF1">
    <property type="entry name" value="TELOMERIC REPEAT-BINDING FACTOR 1"/>
    <property type="match status" value="1"/>
</dbReference>
<feature type="compositionally biased region" description="Polar residues" evidence="6">
    <location>
        <begin position="830"/>
        <end position="839"/>
    </location>
</feature>
<feature type="compositionally biased region" description="Polar residues" evidence="6">
    <location>
        <begin position="309"/>
        <end position="319"/>
    </location>
</feature>
<dbReference type="GO" id="GO:0008270">
    <property type="term" value="F:zinc ion binding"/>
    <property type="evidence" value="ECO:0007669"/>
    <property type="project" value="UniProtKB-KW"/>
</dbReference>
<feature type="compositionally biased region" description="Low complexity" evidence="6">
    <location>
        <begin position="66"/>
        <end position="147"/>
    </location>
</feature>
<dbReference type="InterPro" id="IPR013083">
    <property type="entry name" value="Znf_RING/FYVE/PHD"/>
</dbReference>
<evidence type="ECO:0000256" key="6">
    <source>
        <dbReference type="SAM" id="MobiDB-lite"/>
    </source>
</evidence>
<dbReference type="PROSITE" id="PS51294">
    <property type="entry name" value="HTH_MYB"/>
    <property type="match status" value="1"/>
</dbReference>
<dbReference type="Gene3D" id="1.10.246.220">
    <property type="match status" value="1"/>
</dbReference>
<feature type="transmembrane region" description="Helical" evidence="7">
    <location>
        <begin position="398"/>
        <end position="421"/>
    </location>
</feature>
<dbReference type="SMART" id="SM00717">
    <property type="entry name" value="SANT"/>
    <property type="match status" value="1"/>
</dbReference>
<evidence type="ECO:0000313" key="11">
    <source>
        <dbReference type="Proteomes" id="UP000008141"/>
    </source>
</evidence>
<evidence type="ECO:0000259" key="9">
    <source>
        <dbReference type="PROSITE" id="PS51294"/>
    </source>
</evidence>